<dbReference type="CDD" id="cd01764">
    <property type="entry name" value="Ubl_Urm1"/>
    <property type="match status" value="1"/>
</dbReference>
<keyword evidence="2 9" id="KW-0963">Cytoplasm</keyword>
<feature type="modified residue" description="1-thioglycine" evidence="9">
    <location>
        <position position="464"/>
    </location>
</feature>
<dbReference type="GO" id="GO:0016020">
    <property type="term" value="C:membrane"/>
    <property type="evidence" value="ECO:0007669"/>
    <property type="project" value="UniProtKB-SubCell"/>
</dbReference>
<dbReference type="InterPro" id="IPR033308">
    <property type="entry name" value="PGAP5/Cdc1/Ted1"/>
</dbReference>
<dbReference type="HAMAP" id="MF_03048">
    <property type="entry name" value="Urm1"/>
    <property type="match status" value="1"/>
</dbReference>
<dbReference type="Pfam" id="PF09138">
    <property type="entry name" value="Urm1"/>
    <property type="match status" value="1"/>
</dbReference>
<dbReference type="GO" id="GO:0005783">
    <property type="term" value="C:endoplasmic reticulum"/>
    <property type="evidence" value="ECO:0007669"/>
    <property type="project" value="TreeGrafter"/>
</dbReference>
<evidence type="ECO:0000256" key="5">
    <source>
        <dbReference type="ARBA" id="ARBA00022694"/>
    </source>
</evidence>
<evidence type="ECO:0000259" key="11">
    <source>
        <dbReference type="Pfam" id="PF00149"/>
    </source>
</evidence>
<dbReference type="AlphaFoldDB" id="A0A899FYB5"/>
<accession>A0A899FYB5</accession>
<dbReference type="GO" id="GO:0034227">
    <property type="term" value="P:tRNA thio-modification"/>
    <property type="evidence" value="ECO:0007669"/>
    <property type="project" value="UniProtKB-UniRule"/>
</dbReference>
<comment type="similarity">
    <text evidence="9 10">Belongs to the URM1 family.</text>
</comment>
<keyword evidence="3 9" id="KW-1017">Isopeptide bond</keyword>
<comment type="pathway">
    <text evidence="9 10">tRNA modification; 5-methoxycarbonylmethyl-2-thiouridine-tRNA biosynthesis.</text>
</comment>
<evidence type="ECO:0000256" key="7">
    <source>
        <dbReference type="ARBA" id="ARBA00022989"/>
    </source>
</evidence>
<dbReference type="InterPro" id="IPR015221">
    <property type="entry name" value="Urm1"/>
</dbReference>
<evidence type="ECO:0000256" key="10">
    <source>
        <dbReference type="RuleBase" id="RU361182"/>
    </source>
</evidence>
<dbReference type="EMBL" id="CP054537">
    <property type="protein sequence ID" value="QSL65486.1"/>
    <property type="molecule type" value="Genomic_DNA"/>
</dbReference>
<dbReference type="Gene3D" id="3.10.20.30">
    <property type="match status" value="1"/>
</dbReference>
<proteinExistence type="inferred from homology"/>
<evidence type="ECO:0000256" key="8">
    <source>
        <dbReference type="ARBA" id="ARBA00023136"/>
    </source>
</evidence>
<comment type="subcellular location">
    <subcellularLocation>
        <location evidence="9 10">Cytoplasm</location>
    </subcellularLocation>
    <subcellularLocation>
        <location evidence="1">Membrane</location>
        <topology evidence="1">Multi-pass membrane protein</topology>
    </subcellularLocation>
</comment>
<evidence type="ECO:0000313" key="12">
    <source>
        <dbReference type="EMBL" id="QSL65486.1"/>
    </source>
</evidence>
<dbReference type="UniPathway" id="UPA00988"/>
<evidence type="ECO:0000313" key="13">
    <source>
        <dbReference type="Proteomes" id="UP000663699"/>
    </source>
</evidence>
<evidence type="ECO:0000256" key="9">
    <source>
        <dbReference type="HAMAP-Rule" id="MF_03048"/>
    </source>
</evidence>
<evidence type="ECO:0000256" key="4">
    <source>
        <dbReference type="ARBA" id="ARBA00022692"/>
    </source>
</evidence>
<dbReference type="PANTHER" id="PTHR13315:SF4">
    <property type="entry name" value="METALLOPHOSPHOESTERASE, ISOFORM E"/>
    <property type="match status" value="1"/>
</dbReference>
<reference evidence="12" key="1">
    <citation type="submission" date="2020-06" db="EMBL/GenBank/DDBJ databases">
        <title>Genomes of multiple members of Pneumocystis genus reveal paths to human pathogen Pneumocystis jirovecii.</title>
        <authorList>
            <person name="Cisse O.H."/>
            <person name="Ma L."/>
            <person name="Dekker J."/>
            <person name="Khil P."/>
            <person name="Jo J."/>
            <person name="Brenchley J."/>
            <person name="Blair R."/>
            <person name="Pahar B."/>
            <person name="Chabe M."/>
            <person name="Van Rompay K.A."/>
            <person name="Keesler R."/>
            <person name="Sukura A."/>
            <person name="Hirsch V."/>
            <person name="Kutty G."/>
            <person name="Liu Y."/>
            <person name="Peng L."/>
            <person name="Chen J."/>
            <person name="Song J."/>
            <person name="Weissenbacher-Lang C."/>
            <person name="Xu J."/>
            <person name="Upham N.S."/>
            <person name="Stajich J.E."/>
            <person name="Cuomo C.A."/>
            <person name="Cushion M.T."/>
            <person name="Kovacs J.A."/>
        </authorList>
    </citation>
    <scope>NUCLEOTIDE SEQUENCE</scope>
    <source>
        <strain evidence="12">2A</strain>
    </source>
</reference>
<keyword evidence="7" id="KW-1133">Transmembrane helix</keyword>
<dbReference type="GO" id="GO:0032447">
    <property type="term" value="P:protein urmylation"/>
    <property type="evidence" value="ECO:0007669"/>
    <property type="project" value="UniProtKB-UniRule"/>
</dbReference>
<dbReference type="GO" id="GO:0002098">
    <property type="term" value="P:tRNA wobble uridine modification"/>
    <property type="evidence" value="ECO:0007669"/>
    <property type="project" value="UniProtKB-UniRule"/>
</dbReference>
<dbReference type="SUPFAM" id="SSF56300">
    <property type="entry name" value="Metallo-dependent phosphatases"/>
    <property type="match status" value="1"/>
</dbReference>
<dbReference type="PANTHER" id="PTHR13315">
    <property type="entry name" value="METALLO PHOSPHOESTERASE RELATED"/>
    <property type="match status" value="1"/>
</dbReference>
<evidence type="ECO:0000256" key="1">
    <source>
        <dbReference type="ARBA" id="ARBA00004141"/>
    </source>
</evidence>
<dbReference type="InterPro" id="IPR004843">
    <property type="entry name" value="Calcineurin-like_PHP"/>
</dbReference>
<dbReference type="SUPFAM" id="SSF54285">
    <property type="entry name" value="MoaD/ThiS"/>
    <property type="match status" value="1"/>
</dbReference>
<dbReference type="GO" id="GO:0006506">
    <property type="term" value="P:GPI anchor biosynthetic process"/>
    <property type="evidence" value="ECO:0007669"/>
    <property type="project" value="InterPro"/>
</dbReference>
<dbReference type="InterPro" id="IPR029052">
    <property type="entry name" value="Metallo-depent_PP-like"/>
</dbReference>
<dbReference type="Gene3D" id="3.60.21.10">
    <property type="match status" value="1"/>
</dbReference>
<gene>
    <name evidence="9" type="primary">URM1</name>
    <name evidence="12" type="ORF">MERGE_002798</name>
</gene>
<dbReference type="Pfam" id="PF00149">
    <property type="entry name" value="Metallophos"/>
    <property type="match status" value="1"/>
</dbReference>
<dbReference type="GO" id="GO:0005829">
    <property type="term" value="C:cytosol"/>
    <property type="evidence" value="ECO:0007669"/>
    <property type="project" value="UniProtKB-UniRule"/>
</dbReference>
<sequence>MIGILEKYRASFFPGFFGQNLMKKLKEMMIMIYKKKRHLSKLKICIIISWFFVLWHGEVNVFKQAVSRCSWSLWEKWDEGAKPYRMALIGDPQLVDKHTYNRSFILTAFTNFYTDKYMKRNWKYLNSELHPLSLIFLGDLLDGGRDLEMKSWIKEYKRFDDVFFQPPGVKVISTLPGNHDIGFSDGVTLKRLNRFRAYFGESSSSYVLGNHTFVLLDTISLSNTINTQVSEYTKQLLNDLNNTYDKDFPRILLSHVPLFRPANTPCGPNREKNTSIKLERGYQYQNVILSSISTHVLEIVRPIAVFSGDDHDFCEVEQTIKKYGVTIIERSIKSFSMAMGISQPGVQLVSQYYTLYFMKDILEITVQFSGGLQTLFGNQHTHHIQLSLSDPALKGSPPNIAYLIHFLSQNLMNDTRKNLFIKDDTVRPGILVLINNEDWELNDEKHYILQPKDEITFISTLHGG</sequence>
<evidence type="ECO:0000256" key="2">
    <source>
        <dbReference type="ARBA" id="ARBA00022490"/>
    </source>
</evidence>
<dbReference type="Proteomes" id="UP000663699">
    <property type="component" value="Chromosome 6"/>
</dbReference>
<evidence type="ECO:0000256" key="6">
    <source>
        <dbReference type="ARBA" id="ARBA00022786"/>
    </source>
</evidence>
<dbReference type="GO" id="GO:0016787">
    <property type="term" value="F:hydrolase activity"/>
    <property type="evidence" value="ECO:0007669"/>
    <property type="project" value="InterPro"/>
</dbReference>
<dbReference type="OrthoDB" id="5977743at2759"/>
<dbReference type="InterPro" id="IPR016155">
    <property type="entry name" value="Mopterin_synth/thiamin_S_b"/>
</dbReference>
<keyword evidence="8" id="KW-0472">Membrane</keyword>
<comment type="PTM">
    <text evidence="9">C-terminal thiocarboxylation occurs in 2 steps, it is first acyl-adenylated (-COAMP) via the hesA/moeB/thiF part of UBA4, then thiocarboxylated (-COSH) via the rhodanese domain of UBA4.</text>
</comment>
<evidence type="ECO:0000256" key="3">
    <source>
        <dbReference type="ARBA" id="ARBA00022499"/>
    </source>
</evidence>
<keyword evidence="6 9" id="KW-0833">Ubl conjugation pathway</keyword>
<protein>
    <recommendedName>
        <fullName evidence="9 10">Ubiquitin-related modifier 1</fullName>
    </recommendedName>
</protein>
<feature type="cross-link" description="Glycyl lysine isopeptide (Gly-Lys) (interchain with K-? in acceptor proteins)" evidence="9">
    <location>
        <position position="464"/>
    </location>
</feature>
<feature type="domain" description="Calcineurin-like phosphoesterase" evidence="11">
    <location>
        <begin position="87"/>
        <end position="311"/>
    </location>
</feature>
<keyword evidence="4" id="KW-0812">Transmembrane</keyword>
<comment type="function">
    <text evidence="9">Acts as a sulfur carrier required for 2-thiolation of mcm(5)S(2)U at tRNA wobble positions of cytosolic tRNA(Lys), tRNA(Glu) and tRNA(Gln). Serves as sulfur donor in tRNA 2-thiolation reaction by being thiocarboxylated (-COSH) at its C-terminus by the MOCS3 homolog UBA4. The sulfur is then transferred to tRNA to form 2-thiolation of mcm(5)S(2)U. Prior mcm(5) tRNA modification by the elongator complex is required for 2-thiolation. Also acts as a ubiquitin-like protein (UBL) that is covalently conjugated via an isopeptide bond to lysine residues of target proteins such as AHP1. The thiocarboxylated form serves as substrate for conjugation and oxidative stress specifically induces the formation of UBL-protein conjugates.</text>
</comment>
<name>A0A899FYB5_9ASCO</name>
<keyword evidence="13" id="KW-1185">Reference proteome</keyword>
<keyword evidence="5 9" id="KW-0819">tRNA processing</keyword>
<organism evidence="12 13">
    <name type="scientific">Pneumocystis wakefieldiae</name>
    <dbReference type="NCBI Taxonomy" id="38082"/>
    <lineage>
        <taxon>Eukaryota</taxon>
        <taxon>Fungi</taxon>
        <taxon>Dikarya</taxon>
        <taxon>Ascomycota</taxon>
        <taxon>Taphrinomycotina</taxon>
        <taxon>Pneumocystomycetes</taxon>
        <taxon>Pneumocystaceae</taxon>
        <taxon>Pneumocystis</taxon>
    </lineage>
</organism>
<dbReference type="InterPro" id="IPR012675">
    <property type="entry name" value="Beta-grasp_dom_sf"/>
</dbReference>